<keyword evidence="2" id="KW-1185">Reference proteome</keyword>
<dbReference type="RefSeq" id="XP_021853919.1">
    <property type="nucleotide sequence ID" value="XM_021998227.2"/>
</dbReference>
<feature type="domain" description="ARM repeat N-terminal plant" evidence="1">
    <location>
        <begin position="9"/>
        <end position="249"/>
    </location>
</feature>
<dbReference type="InterPro" id="IPR016024">
    <property type="entry name" value="ARM-type_fold"/>
</dbReference>
<dbReference type="InterPro" id="IPR011989">
    <property type="entry name" value="ARM-like"/>
</dbReference>
<proteinExistence type="predicted"/>
<dbReference type="InterPro" id="IPR058868">
    <property type="entry name" value="ARM_7"/>
</dbReference>
<dbReference type="SUPFAM" id="SSF48452">
    <property type="entry name" value="TPR-like"/>
    <property type="match status" value="1"/>
</dbReference>
<dbReference type="SUPFAM" id="SSF48371">
    <property type="entry name" value="ARM repeat"/>
    <property type="match status" value="1"/>
</dbReference>
<dbReference type="Gene3D" id="1.25.10.10">
    <property type="entry name" value="Leucine-rich Repeat Variant"/>
    <property type="match status" value="1"/>
</dbReference>
<reference evidence="3" key="2">
    <citation type="submission" date="2025-08" db="UniProtKB">
        <authorList>
            <consortium name="RefSeq"/>
        </authorList>
    </citation>
    <scope>IDENTIFICATION</scope>
    <source>
        <tissue evidence="3">Leaf</tissue>
    </source>
</reference>
<dbReference type="KEGG" id="soe:110793362"/>
<dbReference type="Proteomes" id="UP000813463">
    <property type="component" value="Chromosome 3"/>
</dbReference>
<sequence length="577" mass="66109">MKINPPAKICTKPYCFFCAMNEPNTHLRRKKLAKCFKEMPFIDDQEHVLVLSSLWNLAMNQPNDPEFPSLGIFQCMSNFILKGINYKDWLLVDQNIYIPYYAAHIIGSYTMNNPKFAEKAANSGVIPPLLDLLRGKMSWVEQRVAVRALDHLASHEKSFKKLKDYEGEIVGLSMKIASKCLKEVYDSFVRKGETERVELEYQCDLLTRGVGGLEFANRKAEEWASQLQCWCLSLLDCFVKRERGLNLICCNNQSFLTDLSKMWGGLVNRKSASGIGLIRGLCHSKKGRISVANSKEVILSLCNTSRSSDDFQYMAIESLLLILKDSDTRYKVIDYAVLYLKDLVEISRVKERKGVVGEMITQVLLQDYGKIKYGKLRLSEGAEKGLEEIWEVKVEKRKREKLMNDEEIKEMKCLANQMKKEGNKLFWEGDIEGGLMKYTKGLDICPLKYRKERIVLFSNRAQCNLILKNPENVISDTTKAVCLSSRGNNNNPHCKSLWRRSQAYDMLGLAKESLMDCLLFIHCNKNSKSNGRKEYNVPYYAARMISKQTRATWLFTGVVSTSQCDHFEDIQEPDDGS</sequence>
<evidence type="ECO:0000259" key="1">
    <source>
        <dbReference type="Pfam" id="PF26524"/>
    </source>
</evidence>
<gene>
    <name evidence="3" type="primary">LOC110793362</name>
</gene>
<evidence type="ECO:0000313" key="2">
    <source>
        <dbReference type="Proteomes" id="UP000813463"/>
    </source>
</evidence>
<dbReference type="GeneID" id="110793362"/>
<evidence type="ECO:0000313" key="3">
    <source>
        <dbReference type="RefSeq" id="XP_021853919.1"/>
    </source>
</evidence>
<dbReference type="PANTHER" id="PTHR46578">
    <property type="entry name" value="ARM-REPEAT/TETRATRICOPEPTIDE REPEAT (TPR)-LIKE PROTEIN"/>
    <property type="match status" value="1"/>
</dbReference>
<accession>A0A9R0IQW8</accession>
<name>A0A9R0IQW8_SPIOL</name>
<dbReference type="AlphaFoldDB" id="A0A9R0IQW8"/>
<dbReference type="OrthoDB" id="1872379at2759"/>
<dbReference type="Gene3D" id="1.25.40.10">
    <property type="entry name" value="Tetratricopeptide repeat domain"/>
    <property type="match status" value="1"/>
</dbReference>
<organism evidence="2 3">
    <name type="scientific">Spinacia oleracea</name>
    <name type="common">Spinach</name>
    <dbReference type="NCBI Taxonomy" id="3562"/>
    <lineage>
        <taxon>Eukaryota</taxon>
        <taxon>Viridiplantae</taxon>
        <taxon>Streptophyta</taxon>
        <taxon>Embryophyta</taxon>
        <taxon>Tracheophyta</taxon>
        <taxon>Spermatophyta</taxon>
        <taxon>Magnoliopsida</taxon>
        <taxon>eudicotyledons</taxon>
        <taxon>Gunneridae</taxon>
        <taxon>Pentapetalae</taxon>
        <taxon>Caryophyllales</taxon>
        <taxon>Chenopodiaceae</taxon>
        <taxon>Chenopodioideae</taxon>
        <taxon>Anserineae</taxon>
        <taxon>Spinacia</taxon>
    </lineage>
</organism>
<dbReference type="PANTHER" id="PTHR46578:SF1">
    <property type="entry name" value="ARM-REPEAT_TETRATRICOPEPTIDE REPEAT (TPR)-LIKE PROTEIN"/>
    <property type="match status" value="1"/>
</dbReference>
<dbReference type="InterPro" id="IPR011990">
    <property type="entry name" value="TPR-like_helical_dom_sf"/>
</dbReference>
<reference evidence="2" key="1">
    <citation type="journal article" date="2021" name="Nat. Commun.">
        <title>Genomic analyses provide insights into spinach domestication and the genetic basis of agronomic traits.</title>
        <authorList>
            <person name="Cai X."/>
            <person name="Sun X."/>
            <person name="Xu C."/>
            <person name="Sun H."/>
            <person name="Wang X."/>
            <person name="Ge C."/>
            <person name="Zhang Z."/>
            <person name="Wang Q."/>
            <person name="Fei Z."/>
            <person name="Jiao C."/>
            <person name="Wang Q."/>
        </authorList>
    </citation>
    <scope>NUCLEOTIDE SEQUENCE [LARGE SCALE GENOMIC DNA]</scope>
    <source>
        <strain evidence="2">cv. Varoflay</strain>
    </source>
</reference>
<protein>
    <recommendedName>
        <fullName evidence="1">ARM repeat N-terminal plant domain-containing protein</fullName>
    </recommendedName>
</protein>
<dbReference type="Pfam" id="PF26524">
    <property type="entry name" value="ARM_7"/>
    <property type="match status" value="1"/>
</dbReference>